<sequence length="144" mass="15131">MNRSSALYQFSDRGESLIEVMLAVVLTAVTALGLIAAQMWMIRDARATATREHAALIADALVEAMQPAPQSSAALSQWRARAAALLPQGETSESDAGDRTSVVRVTWHATANAPRSGEVIDMPPPCGDVAVPTGTGCVVLAFAR</sequence>
<reference evidence="2 3" key="1">
    <citation type="submission" date="2020-04" db="EMBL/GenBank/DDBJ databases">
        <authorList>
            <person name="De Canck E."/>
        </authorList>
    </citation>
    <scope>NUCLEOTIDE SEQUENCE [LARGE SCALE GENOMIC DNA]</scope>
    <source>
        <strain evidence="2 3">LMG 29542</strain>
    </source>
</reference>
<dbReference type="AlphaFoldDB" id="A0A6J5EJ32"/>
<accession>A0A6J5EJ32</accession>
<keyword evidence="1" id="KW-1133">Transmembrane helix</keyword>
<organism evidence="2 3">
    <name type="scientific">Paraburkholderia humisilvae</name>
    <dbReference type="NCBI Taxonomy" id="627669"/>
    <lineage>
        <taxon>Bacteria</taxon>
        <taxon>Pseudomonadati</taxon>
        <taxon>Pseudomonadota</taxon>
        <taxon>Betaproteobacteria</taxon>
        <taxon>Burkholderiales</taxon>
        <taxon>Burkholderiaceae</taxon>
        <taxon>Paraburkholderia</taxon>
    </lineage>
</organism>
<dbReference type="EMBL" id="CADIKH010000030">
    <property type="protein sequence ID" value="CAB3766508.1"/>
    <property type="molecule type" value="Genomic_DNA"/>
</dbReference>
<keyword evidence="3" id="KW-1185">Reference proteome</keyword>
<evidence type="ECO:0000256" key="1">
    <source>
        <dbReference type="SAM" id="Phobius"/>
    </source>
</evidence>
<gene>
    <name evidence="2" type="ORF">LMG29542_05375</name>
</gene>
<keyword evidence="1" id="KW-0472">Membrane</keyword>
<evidence type="ECO:0008006" key="4">
    <source>
        <dbReference type="Google" id="ProtNLM"/>
    </source>
</evidence>
<proteinExistence type="predicted"/>
<evidence type="ECO:0000313" key="2">
    <source>
        <dbReference type="EMBL" id="CAB3766508.1"/>
    </source>
</evidence>
<keyword evidence="1" id="KW-0812">Transmembrane</keyword>
<evidence type="ECO:0000313" key="3">
    <source>
        <dbReference type="Proteomes" id="UP000494363"/>
    </source>
</evidence>
<feature type="transmembrane region" description="Helical" evidence="1">
    <location>
        <begin position="20"/>
        <end position="42"/>
    </location>
</feature>
<dbReference type="RefSeq" id="WP_175229449.1">
    <property type="nucleotide sequence ID" value="NZ_CADIKH010000030.1"/>
</dbReference>
<dbReference type="Proteomes" id="UP000494363">
    <property type="component" value="Unassembled WGS sequence"/>
</dbReference>
<name>A0A6J5EJ32_9BURK</name>
<protein>
    <recommendedName>
        <fullName evidence="4">Type IV pilus modification protein PilV</fullName>
    </recommendedName>
</protein>